<dbReference type="SMART" id="SM00635">
    <property type="entry name" value="BID_2"/>
    <property type="match status" value="1"/>
</dbReference>
<name>A0A1H8RY06_9ACTN</name>
<feature type="signal peptide" evidence="3">
    <location>
        <begin position="1"/>
        <end position="31"/>
    </location>
</feature>
<feature type="region of interest" description="Disordered" evidence="1">
    <location>
        <begin position="755"/>
        <end position="781"/>
    </location>
</feature>
<feature type="compositionally biased region" description="Low complexity" evidence="1">
    <location>
        <begin position="767"/>
        <end position="781"/>
    </location>
</feature>
<keyword evidence="2" id="KW-0812">Transmembrane</keyword>
<evidence type="ECO:0000256" key="1">
    <source>
        <dbReference type="SAM" id="MobiDB-lite"/>
    </source>
</evidence>
<protein>
    <submittedName>
        <fullName evidence="5">Ig-like domain (Group 2)</fullName>
    </submittedName>
</protein>
<feature type="chain" id="PRO_5010180080" evidence="3">
    <location>
        <begin position="32"/>
        <end position="1724"/>
    </location>
</feature>
<keyword evidence="2" id="KW-1133">Transmembrane helix</keyword>
<evidence type="ECO:0000256" key="2">
    <source>
        <dbReference type="SAM" id="Phobius"/>
    </source>
</evidence>
<evidence type="ECO:0000313" key="6">
    <source>
        <dbReference type="Proteomes" id="UP000182975"/>
    </source>
</evidence>
<reference evidence="6" key="1">
    <citation type="submission" date="2016-10" db="EMBL/GenBank/DDBJ databases">
        <authorList>
            <person name="Varghese N."/>
        </authorList>
    </citation>
    <scope>NUCLEOTIDE SEQUENCE [LARGE SCALE GENOMIC DNA]</scope>
    <source>
        <strain evidence="6">DSM 21843</strain>
    </source>
</reference>
<dbReference type="SUPFAM" id="SSF49373">
    <property type="entry name" value="Invasin/intimin cell-adhesion fragments"/>
    <property type="match status" value="1"/>
</dbReference>
<dbReference type="EMBL" id="FOEC01000004">
    <property type="protein sequence ID" value="SEO71331.1"/>
    <property type="molecule type" value="Genomic_DNA"/>
</dbReference>
<accession>A0A1H8RY06</accession>
<dbReference type="InterPro" id="IPR044060">
    <property type="entry name" value="Bacterial_rp_domain"/>
</dbReference>
<dbReference type="InterPro" id="IPR003343">
    <property type="entry name" value="Big_2"/>
</dbReference>
<feature type="region of interest" description="Disordered" evidence="1">
    <location>
        <begin position="1506"/>
        <end position="1526"/>
    </location>
</feature>
<keyword evidence="3" id="KW-0732">Signal</keyword>
<sequence length="1724" mass="171523">MKETARKSERLLLALVLAMGFLFATSGTAYANEAVAYVEKSWDSAKAEVVSETKTAECTPITSSTTGISGWYVVNGNIESSKRLVVSGTANIVLADGAKLYLEDGINVPAGATLNIYSQSEGDSAGELYCDADTNDNAAIGANETSGDCGTINIHGGKVTADTKTKGEDAAGIGGGEEGNGGTVTIYGGIVKAYGGSVNDEGGAGIGGGDCDDGVGGNGGLVYIYGGDVTAQGGANAAGIGGGDDGGNGGLVYIYGGTVNATGGSVNSRGGAGIGGGGIGSGDWIEIYGGDVTAQGGANAAGIGGGDEGKSGAIRIYGGTVNATGGSDNYDGGAGIGGGNEAAGYDIFIYGGNVTAQGGCDAAGIGGGDDGEGTSIGINGADTIVNAIGGKYGAGIGGGQGKGSDKIYIRNGSVTAQGGANAAGIGGGESGAGGTITISGGTITATSVSDGAGIGGGDSGAGGTINISGGIVEATGGAYGAGIGGGDAANGGEINISSGTITATGGEDAAGIGGGEDGNGGTINITGGTITSSGGKNGAGIGGGQHGTGGTITINSATGELITAKSPEDGAGIGGGDLAGGGKITIENGKIKATGGSSHVIVPFDAYDFGGAGIGGGDGGDTGGSGPSGEITINGGDIEAQGGYSAAGIGAGKRSSCETVTITGGKIIAKGGTGTAFSTGRGGAGVGSGSLGSGSGAITISGGDVTATGGANAAGVGGGYEVAAGTINISGGKVSATGGAYKDLGSSSSWDGGAGAGIGGGQGKSGGTITISGGTIEATGGASENTKAAGIGGGQDAEDATNITLRYDEADYDISVKASSYRYSSEDTSVTLTMEKPFMDKDTREGFEAKSYTENNLDTFDNRTLVRANTYGVMVPEIQGGSIVPDKSRAVESSTVTLTVTPDAEGWELKSGTLKAVAGTTEQTLTQDTSDSSKYTFAMPASDVTVTADFELKVRADSISLNKKSATLAVDGSETLTVTALPEEANNEALPDTLTWTSSDESVATVDDAGKVTGVAPGTATITVTTNNGTEDTTDDKSDTCTVTVTQAQVAAPAIDSKPYTGEKQVADVPESKAYTVTTNEGGTDVGSYSVVLTLADPTKYKWADSDDAVKTLTFEITKAVLDVTVPELAAVTYDPAKTLANVPLPEGWAWANSATVPTVGNSGYRAVLAVDDTNYDCAGVEGYDAANHKVTRTVPLTVTKATVATPEIASKAYTGETQTADVPASDLYTVTENEGGTEPGTYDVVLTLKDPANYAWEGVEGPTVTLGFVIRECEHDWNEPIYTWNEDNTKVTAKRVCKKDASHVETETVDVTSEVTKEPAGDELGVRTYTSGPFANPAFTVQTKTETISAEGHAHSWTEPTYEWAADNMEVRASRALTNDPSFVEVETVTPIVTDVNPKCTEAGTRTYTASFKNIAFATQTRTSEIPATGHAAAAPLRESEVAATCEKAGSYDEVVYCSACGAELSRVAKAIDPLGHDWGDPAYEWAADNGSVTATLACKRDASHVETETAETTSAVTKEPTEAEEGARTYTATFANPAFETQAKTEPIPKLEPDGGVSYRSAEGDGLQWTRGSSATADFTFKRSVDDDATFSHFTGIQVDGEDVDAANYTAEPGSVIVKLKPAYLETLAVGEHTLTAMFDDAGSVDARFEVLAAPAAKGAASKANSASTNSASANSASAKTGDAMPVALLASLAVLSVAALIVAGVANRARRSAHVGKHARL</sequence>
<gene>
    <name evidence="5" type="ORF">SAMN02910314_00967</name>
</gene>
<evidence type="ECO:0000256" key="3">
    <source>
        <dbReference type="SAM" id="SignalP"/>
    </source>
</evidence>
<organism evidence="5 6">
    <name type="scientific">Denitrobacterium detoxificans</name>
    <dbReference type="NCBI Taxonomy" id="79604"/>
    <lineage>
        <taxon>Bacteria</taxon>
        <taxon>Bacillati</taxon>
        <taxon>Actinomycetota</taxon>
        <taxon>Coriobacteriia</taxon>
        <taxon>Eggerthellales</taxon>
        <taxon>Eggerthellaceae</taxon>
        <taxon>Denitrobacterium</taxon>
    </lineage>
</organism>
<feature type="domain" description="BIG2" evidence="4">
    <location>
        <begin position="955"/>
        <end position="1036"/>
    </location>
</feature>
<dbReference type="OrthoDB" id="3197417at2"/>
<dbReference type="Pfam" id="PF02368">
    <property type="entry name" value="Big_2"/>
    <property type="match status" value="1"/>
</dbReference>
<proteinExistence type="predicted"/>
<dbReference type="InterPro" id="IPR008964">
    <property type="entry name" value="Invasin/intimin_cell_adhesion"/>
</dbReference>
<keyword evidence="6" id="KW-1185">Reference proteome</keyword>
<dbReference type="Gene3D" id="2.60.40.1080">
    <property type="match status" value="1"/>
</dbReference>
<feature type="region of interest" description="Disordered" evidence="1">
    <location>
        <begin position="618"/>
        <end position="637"/>
    </location>
</feature>
<dbReference type="Pfam" id="PF18889">
    <property type="entry name" value="Beta_helix_3"/>
    <property type="match status" value="16"/>
</dbReference>
<dbReference type="Pfam" id="PF18998">
    <property type="entry name" value="Flg_new_2"/>
    <property type="match status" value="1"/>
</dbReference>
<dbReference type="Proteomes" id="UP000182975">
    <property type="component" value="Unassembled WGS sequence"/>
</dbReference>
<feature type="compositionally biased region" description="Gly residues" evidence="1">
    <location>
        <begin position="618"/>
        <end position="627"/>
    </location>
</feature>
<feature type="compositionally biased region" description="Gly residues" evidence="1">
    <location>
        <begin position="755"/>
        <end position="766"/>
    </location>
</feature>
<feature type="transmembrane region" description="Helical" evidence="2">
    <location>
        <begin position="1686"/>
        <end position="1709"/>
    </location>
</feature>
<keyword evidence="2" id="KW-0472">Membrane</keyword>
<dbReference type="RefSeq" id="WP_143117344.1">
    <property type="nucleotide sequence ID" value="NZ_CP011402.1"/>
</dbReference>
<evidence type="ECO:0000313" key="5">
    <source>
        <dbReference type="EMBL" id="SEO71331.1"/>
    </source>
</evidence>
<evidence type="ECO:0000259" key="4">
    <source>
        <dbReference type="SMART" id="SM00635"/>
    </source>
</evidence>